<gene>
    <name evidence="1" type="ORF">L6164_016795</name>
</gene>
<dbReference type="EMBL" id="CM039432">
    <property type="protein sequence ID" value="KAI4331840.1"/>
    <property type="molecule type" value="Genomic_DNA"/>
</dbReference>
<sequence length="205" mass="23887">MESLLKRGCIVFLIFCTIVALVLAIYCGTFTPRYLKFNVTGATLTEFDLVDKNTFVFNLTLNFTIRNPNPRIGFYYDRLMAVAYYKKKQIGNATRVPFYQGYKKTISWTPVFEGKLDLPLTGKDKKEFEEEKNNGIYSVDVNIYLRVKARFAEVKSEYYFEPGKFKCHLKVPLISYNSSGHFNTAKCKSKSFYTEHHYQILEDDN</sequence>
<dbReference type="Proteomes" id="UP000828941">
    <property type="component" value="Chromosome 7"/>
</dbReference>
<evidence type="ECO:0000313" key="1">
    <source>
        <dbReference type="EMBL" id="KAI4331840.1"/>
    </source>
</evidence>
<proteinExistence type="predicted"/>
<evidence type="ECO:0000313" key="2">
    <source>
        <dbReference type="Proteomes" id="UP000828941"/>
    </source>
</evidence>
<name>A0ACB9N5M1_BAUVA</name>
<comment type="caution">
    <text evidence="1">The sequence shown here is derived from an EMBL/GenBank/DDBJ whole genome shotgun (WGS) entry which is preliminary data.</text>
</comment>
<accession>A0ACB9N5M1</accession>
<keyword evidence="2" id="KW-1185">Reference proteome</keyword>
<reference evidence="1 2" key="1">
    <citation type="journal article" date="2022" name="DNA Res.">
        <title>Chromosomal-level genome assembly of the orchid tree Bauhinia variegata (Leguminosae; Cercidoideae) supports the allotetraploid origin hypothesis of Bauhinia.</title>
        <authorList>
            <person name="Zhong Y."/>
            <person name="Chen Y."/>
            <person name="Zheng D."/>
            <person name="Pang J."/>
            <person name="Liu Y."/>
            <person name="Luo S."/>
            <person name="Meng S."/>
            <person name="Qian L."/>
            <person name="Wei D."/>
            <person name="Dai S."/>
            <person name="Zhou R."/>
        </authorList>
    </citation>
    <scope>NUCLEOTIDE SEQUENCE [LARGE SCALE GENOMIC DNA]</scope>
    <source>
        <strain evidence="1">BV-YZ2020</strain>
    </source>
</reference>
<organism evidence="1 2">
    <name type="scientific">Bauhinia variegata</name>
    <name type="common">Purple orchid tree</name>
    <name type="synonym">Phanera variegata</name>
    <dbReference type="NCBI Taxonomy" id="167791"/>
    <lineage>
        <taxon>Eukaryota</taxon>
        <taxon>Viridiplantae</taxon>
        <taxon>Streptophyta</taxon>
        <taxon>Embryophyta</taxon>
        <taxon>Tracheophyta</taxon>
        <taxon>Spermatophyta</taxon>
        <taxon>Magnoliopsida</taxon>
        <taxon>eudicotyledons</taxon>
        <taxon>Gunneridae</taxon>
        <taxon>Pentapetalae</taxon>
        <taxon>rosids</taxon>
        <taxon>fabids</taxon>
        <taxon>Fabales</taxon>
        <taxon>Fabaceae</taxon>
        <taxon>Cercidoideae</taxon>
        <taxon>Cercideae</taxon>
        <taxon>Bauhiniinae</taxon>
        <taxon>Bauhinia</taxon>
    </lineage>
</organism>
<protein>
    <submittedName>
        <fullName evidence="1">Uncharacterized protein</fullName>
    </submittedName>
</protein>